<feature type="region of interest" description="Disordered" evidence="1">
    <location>
        <begin position="975"/>
        <end position="1033"/>
    </location>
</feature>
<feature type="compositionally biased region" description="Low complexity" evidence="1">
    <location>
        <begin position="270"/>
        <end position="282"/>
    </location>
</feature>
<feature type="compositionally biased region" description="Pro residues" evidence="1">
    <location>
        <begin position="401"/>
        <end position="411"/>
    </location>
</feature>
<reference evidence="3 4" key="1">
    <citation type="journal article" date="2023" name="Elife">
        <title>Identification of key yeast species and microbe-microbe interactions impacting larval growth of Drosophila in the wild.</title>
        <authorList>
            <person name="Mure A."/>
            <person name="Sugiura Y."/>
            <person name="Maeda R."/>
            <person name="Honda K."/>
            <person name="Sakurai N."/>
            <person name="Takahashi Y."/>
            <person name="Watada M."/>
            <person name="Katoh T."/>
            <person name="Gotoh A."/>
            <person name="Gotoh Y."/>
            <person name="Taniguchi I."/>
            <person name="Nakamura K."/>
            <person name="Hayashi T."/>
            <person name="Katayama T."/>
            <person name="Uemura T."/>
            <person name="Hattori Y."/>
        </authorList>
    </citation>
    <scope>NUCLEOTIDE SEQUENCE [LARGE SCALE GENOMIC DNA]</scope>
    <source>
        <strain evidence="3 4">SC-9</strain>
    </source>
</reference>
<dbReference type="Proteomes" id="UP001360560">
    <property type="component" value="Unassembled WGS sequence"/>
</dbReference>
<feature type="domain" description="CRIB" evidence="2">
    <location>
        <begin position="145"/>
        <end position="158"/>
    </location>
</feature>
<feature type="compositionally biased region" description="Polar residues" evidence="1">
    <location>
        <begin position="302"/>
        <end position="328"/>
    </location>
</feature>
<feature type="region of interest" description="Disordered" evidence="1">
    <location>
        <begin position="897"/>
        <end position="931"/>
    </location>
</feature>
<dbReference type="EMBL" id="BTFZ01000012">
    <property type="protein sequence ID" value="GMM37634.1"/>
    <property type="molecule type" value="Genomic_DNA"/>
</dbReference>
<dbReference type="PROSITE" id="PS50108">
    <property type="entry name" value="CRIB"/>
    <property type="match status" value="1"/>
</dbReference>
<organism evidence="3 4">
    <name type="scientific">Saccharomycopsis crataegensis</name>
    <dbReference type="NCBI Taxonomy" id="43959"/>
    <lineage>
        <taxon>Eukaryota</taxon>
        <taxon>Fungi</taxon>
        <taxon>Dikarya</taxon>
        <taxon>Ascomycota</taxon>
        <taxon>Saccharomycotina</taxon>
        <taxon>Saccharomycetes</taxon>
        <taxon>Saccharomycopsidaceae</taxon>
        <taxon>Saccharomycopsis</taxon>
    </lineage>
</organism>
<evidence type="ECO:0000313" key="3">
    <source>
        <dbReference type="EMBL" id="GMM37634.1"/>
    </source>
</evidence>
<feature type="compositionally biased region" description="Polar residues" evidence="1">
    <location>
        <begin position="1009"/>
        <end position="1033"/>
    </location>
</feature>
<feature type="compositionally biased region" description="Polar residues" evidence="1">
    <location>
        <begin position="232"/>
        <end position="259"/>
    </location>
</feature>
<accession>A0AAV5QT12</accession>
<evidence type="ECO:0000259" key="2">
    <source>
        <dbReference type="PROSITE" id="PS50108"/>
    </source>
</evidence>
<dbReference type="GeneID" id="90075609"/>
<feature type="compositionally biased region" description="Polar residues" evidence="1">
    <location>
        <begin position="33"/>
        <end position="43"/>
    </location>
</feature>
<feature type="compositionally biased region" description="Polar residues" evidence="1">
    <location>
        <begin position="56"/>
        <end position="73"/>
    </location>
</feature>
<feature type="compositionally biased region" description="Low complexity" evidence="1">
    <location>
        <begin position="674"/>
        <end position="692"/>
    </location>
</feature>
<dbReference type="AlphaFoldDB" id="A0AAV5QT12"/>
<feature type="region of interest" description="Disordered" evidence="1">
    <location>
        <begin position="548"/>
        <end position="581"/>
    </location>
</feature>
<sequence length="1170" mass="126765">MLSNKLRKRLNNIRSNPASPDASPTPYSPPLSLETTDLYSNKYTDLPDRSPDVRTANDNAVFQSPNIDNSPSPFASPRFGTEGHIVSPEANSNTIPSSTESHGRTLKHKTSKLFKRTTSMTLEGITSTTDKLKMRNNNSISKVQISGPQNFKHLYHMDTTANDSDKMHSPDDMQQPAPPSSQKAGYKPSPASMSSSLFSDDYIQSGQYPATPSSPVSSATPATGDRRVSDRPNININTKNVSYYTSKTSPTNSASSIFDKNSHTHRNLRTSSSFSTTTGNSSDQKLGISQPIRETNADHGSSKTSNSYDSIDSSRIGNFEFSSPFNDTDTNEKNKSTLSYRSRQNSTSSLLSNTSNISSHSRRLLVSDSKLQYESPSAALSPQGAFLKHNKFLNDSTPVPNFAPPAPPVPASPAHTNRSEDSSKTVIPPKTDDPETSISPITGGVAYKAPKLDDFISDSSVPNSLHGEGSTFSGDNSSGGLFNSAGTPNESLSAINSVINLASSSMSSSIQVNNIQPPPARPQPRKSKSFKNLKKSLNKHIQSVALPRKIGFKQSNDSVNSLGSDKSLTGFSPEEDTNNAHSKHISLDSNAMAETSTILKHLSFEQGIKSSFDIDFDKEVNFRDGDASNTDKQSMRSSSHQRQQSSFSSGVRSPSNIANMHSYADEVHRSRHGTITSTTTSNSSSGFSYNTTKPVPVPTGSASSSIHVAGSNNPSPSKDPSKEKRRSTVYIRQSWLKDEALAIYKDGDIGRQLAILNGSPILNTTGEFSQANHSNENTLQNITRSRANSTLRSTVGDILEEDETSPKRSLATEESLVRPFVGGASMNSTFDDSYNGTIVESTDSGDKIRGEIEDNEAIPFEATTDHEVQGTASGFMFSRRRSETDLTNIAMLELEEKPIESELDETTKETPEETFQFPQHQESSPVKELSVDTSFAKNTAEASSGPAIEFASKGKSMADLKRLTLHTPSYILKDKSPLSKSAKNNQEADELDDLPSPTLPIPDDDKRTSPTNTSFNPPSLSTMALESPSNSPTANQISFVYSKNLNLPTPKKFGHNRNISVASSIYSNGTGGLSVPNAGDINNSSHSRSSSMYNNEALVASADDLLVNKSRIENGSSLNGNTLELDSVPPVVPLGIGKGKKKLTVDRNSYIQFNFNKFEDFKAHFNEVEE</sequence>
<keyword evidence="4" id="KW-1185">Reference proteome</keyword>
<feature type="region of interest" description="Disordered" evidence="1">
    <location>
        <begin position="459"/>
        <end position="484"/>
    </location>
</feature>
<protein>
    <recommendedName>
        <fullName evidence="2">CRIB domain-containing protein</fullName>
    </recommendedName>
</protein>
<feature type="compositionally biased region" description="Basic and acidic residues" evidence="1">
    <location>
        <begin position="897"/>
        <end position="911"/>
    </location>
</feature>
<feature type="compositionally biased region" description="Low complexity" evidence="1">
    <location>
        <begin position="189"/>
        <end position="199"/>
    </location>
</feature>
<gene>
    <name evidence="3" type="ORF">DASC09_049590</name>
</gene>
<feature type="region of interest" description="Disordered" evidence="1">
    <location>
        <begin position="510"/>
        <end position="530"/>
    </location>
</feature>
<feature type="compositionally biased region" description="Polar residues" evidence="1">
    <location>
        <begin position="553"/>
        <end position="570"/>
    </location>
</feature>
<name>A0AAV5QT12_9ASCO</name>
<feature type="compositionally biased region" description="Low complexity" evidence="1">
    <location>
        <begin position="209"/>
        <end position="223"/>
    </location>
</feature>
<evidence type="ECO:0000256" key="1">
    <source>
        <dbReference type="SAM" id="MobiDB-lite"/>
    </source>
</evidence>
<evidence type="ECO:0000313" key="4">
    <source>
        <dbReference type="Proteomes" id="UP001360560"/>
    </source>
</evidence>
<feature type="region of interest" description="Disordered" evidence="1">
    <location>
        <begin position="397"/>
        <end position="443"/>
    </location>
</feature>
<proteinExistence type="predicted"/>
<dbReference type="RefSeq" id="XP_064854630.1">
    <property type="nucleotide sequence ID" value="XM_064998558.1"/>
</dbReference>
<feature type="region of interest" description="Disordered" evidence="1">
    <location>
        <begin position="1"/>
        <end position="73"/>
    </location>
</feature>
<feature type="region of interest" description="Disordered" evidence="1">
    <location>
        <begin position="160"/>
        <end position="362"/>
    </location>
</feature>
<feature type="region of interest" description="Disordered" evidence="1">
    <location>
        <begin position="622"/>
        <end position="657"/>
    </location>
</feature>
<feature type="compositionally biased region" description="Polar residues" evidence="1">
    <location>
        <begin position="89"/>
        <end position="100"/>
    </location>
</feature>
<comment type="caution">
    <text evidence="3">The sequence shown here is derived from an EMBL/GenBank/DDBJ whole genome shotgun (WGS) entry which is preliminary data.</text>
</comment>
<feature type="region of interest" description="Disordered" evidence="1">
    <location>
        <begin position="88"/>
        <end position="109"/>
    </location>
</feature>
<feature type="compositionally biased region" description="Low complexity" evidence="1">
    <location>
        <begin position="341"/>
        <end position="359"/>
    </location>
</feature>
<dbReference type="InterPro" id="IPR000095">
    <property type="entry name" value="CRIB_dom"/>
</dbReference>
<feature type="compositionally biased region" description="Polar residues" evidence="1">
    <location>
        <begin position="470"/>
        <end position="484"/>
    </location>
</feature>
<feature type="compositionally biased region" description="Basic residues" evidence="1">
    <location>
        <begin position="1"/>
        <end position="11"/>
    </location>
</feature>
<feature type="compositionally biased region" description="Low complexity" evidence="1">
    <location>
        <begin position="635"/>
        <end position="649"/>
    </location>
</feature>
<feature type="region of interest" description="Disordered" evidence="1">
    <location>
        <begin position="674"/>
        <end position="727"/>
    </location>
</feature>